<dbReference type="PROSITE" id="PS50810">
    <property type="entry name" value="FRATAXIN_2"/>
    <property type="match status" value="1"/>
</dbReference>
<dbReference type="SMART" id="SM01219">
    <property type="entry name" value="Frataxin_Cyay"/>
    <property type="match status" value="1"/>
</dbReference>
<dbReference type="Gene3D" id="3.30.920.10">
    <property type="entry name" value="Frataxin/CyaY"/>
    <property type="match status" value="1"/>
</dbReference>
<organism evidence="3 4">
    <name type="scientific">Halopseudomonas salina</name>
    <dbReference type="NCBI Taxonomy" id="1323744"/>
    <lineage>
        <taxon>Bacteria</taxon>
        <taxon>Pseudomonadati</taxon>
        <taxon>Pseudomonadota</taxon>
        <taxon>Gammaproteobacteria</taxon>
        <taxon>Pseudomonadales</taxon>
        <taxon>Pseudomonadaceae</taxon>
        <taxon>Halopseudomonas</taxon>
    </lineage>
</organism>
<dbReference type="InterPro" id="IPR036524">
    <property type="entry name" value="Frataxin/CyaY_sf"/>
</dbReference>
<accession>A0ABQ1PBH4</accession>
<gene>
    <name evidence="3" type="primary">cyaY</name>
    <name evidence="3" type="ORF">GCM10007418_10480</name>
</gene>
<dbReference type="InterPro" id="IPR002908">
    <property type="entry name" value="Frataxin/CyaY"/>
</dbReference>
<proteinExistence type="inferred from homology"/>
<evidence type="ECO:0000313" key="3">
    <source>
        <dbReference type="EMBL" id="GGC92868.1"/>
    </source>
</evidence>
<dbReference type="Pfam" id="PF01491">
    <property type="entry name" value="Frataxin_Cyay"/>
    <property type="match status" value="1"/>
</dbReference>
<keyword evidence="2" id="KW-0408">Iron</keyword>
<reference evidence="4" key="1">
    <citation type="journal article" date="2019" name="Int. J. Syst. Evol. Microbiol.">
        <title>The Global Catalogue of Microorganisms (GCM) 10K type strain sequencing project: providing services to taxonomists for standard genome sequencing and annotation.</title>
        <authorList>
            <consortium name="The Broad Institute Genomics Platform"/>
            <consortium name="The Broad Institute Genome Sequencing Center for Infectious Disease"/>
            <person name="Wu L."/>
            <person name="Ma J."/>
        </authorList>
    </citation>
    <scope>NUCLEOTIDE SEQUENCE [LARGE SCALE GENOMIC DNA]</scope>
    <source>
        <strain evidence="4">CGMCC 1.12482</strain>
    </source>
</reference>
<dbReference type="SUPFAM" id="SSF55387">
    <property type="entry name" value="Frataxin/Nqo15-like"/>
    <property type="match status" value="1"/>
</dbReference>
<name>A0ABQ1PBH4_9GAMM</name>
<protein>
    <submittedName>
        <fullName evidence="3">Protein CyaY</fullName>
    </submittedName>
</protein>
<comment type="caution">
    <text evidence="3">The sequence shown here is derived from an EMBL/GenBank/DDBJ whole genome shotgun (WGS) entry which is preliminary data.</text>
</comment>
<keyword evidence="4" id="KW-1185">Reference proteome</keyword>
<comment type="similarity">
    <text evidence="1">Belongs to the frataxin family.</text>
</comment>
<evidence type="ECO:0000256" key="2">
    <source>
        <dbReference type="ARBA" id="ARBA00023004"/>
    </source>
</evidence>
<dbReference type="Proteomes" id="UP000638188">
    <property type="component" value="Unassembled WGS sequence"/>
</dbReference>
<sequence>MHELSEEDFNRQVDLLQDRIEYALDASDLDLDMEVIDGSLVLILAEGPRLVVGRQPASREIWLTAPDATRHFGYFPGEGWLHDSDDEPLELVLSQVLNDLTGEELELDLEEE</sequence>
<dbReference type="RefSeq" id="WP_150276274.1">
    <property type="nucleotide sequence ID" value="NZ_BMFF01000002.1"/>
</dbReference>
<evidence type="ECO:0000256" key="1">
    <source>
        <dbReference type="ARBA" id="ARBA00008183"/>
    </source>
</evidence>
<dbReference type="NCBIfam" id="TIGR03421">
    <property type="entry name" value="FeS_CyaY"/>
    <property type="match status" value="1"/>
</dbReference>
<evidence type="ECO:0000313" key="4">
    <source>
        <dbReference type="Proteomes" id="UP000638188"/>
    </source>
</evidence>
<dbReference type="EMBL" id="BMFF01000002">
    <property type="protein sequence ID" value="GGC92868.1"/>
    <property type="molecule type" value="Genomic_DNA"/>
</dbReference>